<evidence type="ECO:0000313" key="2">
    <source>
        <dbReference type="Proteomes" id="UP000053263"/>
    </source>
</evidence>
<organism evidence="1 2">
    <name type="scientific">Plicaturopsis crispa FD-325 SS-3</name>
    <dbReference type="NCBI Taxonomy" id="944288"/>
    <lineage>
        <taxon>Eukaryota</taxon>
        <taxon>Fungi</taxon>
        <taxon>Dikarya</taxon>
        <taxon>Basidiomycota</taxon>
        <taxon>Agaricomycotina</taxon>
        <taxon>Agaricomycetes</taxon>
        <taxon>Agaricomycetidae</taxon>
        <taxon>Amylocorticiales</taxon>
        <taxon>Amylocorticiaceae</taxon>
        <taxon>Plicatura</taxon>
        <taxon>Plicaturopsis crispa</taxon>
    </lineage>
</organism>
<name>A0A0C9SKY3_PLICR</name>
<dbReference type="AlphaFoldDB" id="A0A0C9SKY3"/>
<reference evidence="1 2" key="1">
    <citation type="submission" date="2014-06" db="EMBL/GenBank/DDBJ databases">
        <title>Evolutionary Origins and Diversification of the Mycorrhizal Mutualists.</title>
        <authorList>
            <consortium name="DOE Joint Genome Institute"/>
            <consortium name="Mycorrhizal Genomics Consortium"/>
            <person name="Kohler A."/>
            <person name="Kuo A."/>
            <person name="Nagy L.G."/>
            <person name="Floudas D."/>
            <person name="Copeland A."/>
            <person name="Barry K.W."/>
            <person name="Cichocki N."/>
            <person name="Veneault-Fourrey C."/>
            <person name="LaButti K."/>
            <person name="Lindquist E.A."/>
            <person name="Lipzen A."/>
            <person name="Lundell T."/>
            <person name="Morin E."/>
            <person name="Murat C."/>
            <person name="Riley R."/>
            <person name="Ohm R."/>
            <person name="Sun H."/>
            <person name="Tunlid A."/>
            <person name="Henrissat B."/>
            <person name="Grigoriev I.V."/>
            <person name="Hibbett D.S."/>
            <person name="Martin F."/>
        </authorList>
    </citation>
    <scope>NUCLEOTIDE SEQUENCE [LARGE SCALE GENOMIC DNA]</scope>
    <source>
        <strain evidence="1 2">FD-325 SS-3</strain>
    </source>
</reference>
<proteinExistence type="predicted"/>
<evidence type="ECO:0008006" key="3">
    <source>
        <dbReference type="Google" id="ProtNLM"/>
    </source>
</evidence>
<sequence length="477" mass="53571">MDQNVVLGNNAGAVDKKHIQGLHRSPQQNLCPIDSLPFEVLGLIFSCCFLAEDEDIHSPHPRSAPLVFCNVCHYWRDIASSIPALWSHFRISVGGRSACMLDNLKWTARWLANSRSLPLAVTLDACLLKMLPFPGRTISRLTLLQPFNLDPPENPYPGDVAHCVSELTSIHYRSYNHTRSLSRIEAEWLWWVLTEALNLRFLQWDAPLIYEPASKDGQWRALQRLCISSPVHTGTAMDILCDLTSLKSVQLELKGRFLPIEDLPIPCAALTSLTLSVYDGDVSFVEMLESLTFPALRTLDLTCRSLLISPLDRLTEPMPAVLSLVARSHAPLGSISLTLFSMREDQVVQLLELTSHSLEALSIEEPDHSYVSEPPLTLTDHLWERMTRREDSAETHLAPHLTFLSLLKCNIQSTDGVLADMVQSRLCPAIESLYISSLNGERHLADLERLGQLFAEGELEALRCEEERYCDTDNESV</sequence>
<dbReference type="Gene3D" id="1.20.1280.50">
    <property type="match status" value="1"/>
</dbReference>
<dbReference type="HOGENOM" id="CLU_018544_12_4_1"/>
<accession>A0A0C9SKY3</accession>
<evidence type="ECO:0000313" key="1">
    <source>
        <dbReference type="EMBL" id="KII84536.1"/>
    </source>
</evidence>
<keyword evidence="2" id="KW-1185">Reference proteome</keyword>
<dbReference type="Proteomes" id="UP000053263">
    <property type="component" value="Unassembled WGS sequence"/>
</dbReference>
<gene>
    <name evidence="1" type="ORF">PLICRDRAFT_351986</name>
</gene>
<dbReference type="OrthoDB" id="2269034at2759"/>
<protein>
    <recommendedName>
        <fullName evidence="3">F-box domain-containing protein</fullName>
    </recommendedName>
</protein>
<dbReference type="EMBL" id="KN832570">
    <property type="protein sequence ID" value="KII84536.1"/>
    <property type="molecule type" value="Genomic_DNA"/>
</dbReference>
<dbReference type="SUPFAM" id="SSF52047">
    <property type="entry name" value="RNI-like"/>
    <property type="match status" value="1"/>
</dbReference>